<dbReference type="NCBIfam" id="TIGR01568">
    <property type="entry name" value="A_thal_3678"/>
    <property type="match status" value="1"/>
</dbReference>
<keyword evidence="10" id="KW-1185">Reference proteome</keyword>
<dbReference type="GO" id="GO:0005634">
    <property type="term" value="C:nucleus"/>
    <property type="evidence" value="ECO:0007669"/>
    <property type="project" value="UniProtKB-SubCell"/>
</dbReference>
<dbReference type="PANTHER" id="PTHR33057">
    <property type="entry name" value="TRANSCRIPTION REPRESSOR OFP7-RELATED"/>
    <property type="match status" value="1"/>
</dbReference>
<evidence type="ECO:0000256" key="2">
    <source>
        <dbReference type="ARBA" id="ARBA00022491"/>
    </source>
</evidence>
<dbReference type="AlphaFoldDB" id="A0A830C8A6"/>
<evidence type="ECO:0000256" key="4">
    <source>
        <dbReference type="ARBA" id="ARBA00023163"/>
    </source>
</evidence>
<comment type="caution">
    <text evidence="9">The sequence shown here is derived from an EMBL/GenBank/DDBJ whole genome shotgun (WGS) entry which is preliminary data.</text>
</comment>
<keyword evidence="5 6" id="KW-0539">Nucleus</keyword>
<dbReference type="OrthoDB" id="1928390at2759"/>
<protein>
    <recommendedName>
        <fullName evidence="6">Transcription repressor</fullName>
    </recommendedName>
    <alternativeName>
        <fullName evidence="6">Ovate family protein</fullName>
    </alternativeName>
</protein>
<feature type="domain" description="OVATE" evidence="8">
    <location>
        <begin position="244"/>
        <end position="303"/>
    </location>
</feature>
<dbReference type="GO" id="GO:0045892">
    <property type="term" value="P:negative regulation of DNA-templated transcription"/>
    <property type="evidence" value="ECO:0007669"/>
    <property type="project" value="UniProtKB-UniRule"/>
</dbReference>
<feature type="region of interest" description="Disordered" evidence="7">
    <location>
        <begin position="37"/>
        <end position="59"/>
    </location>
</feature>
<dbReference type="InterPro" id="IPR038933">
    <property type="entry name" value="Ovate"/>
</dbReference>
<evidence type="ECO:0000313" key="10">
    <source>
        <dbReference type="Proteomes" id="UP000653305"/>
    </source>
</evidence>
<evidence type="ECO:0000256" key="7">
    <source>
        <dbReference type="SAM" id="MobiDB-lite"/>
    </source>
</evidence>
<name>A0A830C8A6_9LAMI</name>
<keyword evidence="4 6" id="KW-0804">Transcription</keyword>
<comment type="function">
    <text evidence="6">Transcriptional repressor that regulates multiple aspects of plant growth and development.</text>
</comment>
<gene>
    <name evidence="9" type="ORF">PHJA_001839800</name>
</gene>
<dbReference type="Proteomes" id="UP000653305">
    <property type="component" value="Unassembled WGS sequence"/>
</dbReference>
<evidence type="ECO:0000256" key="3">
    <source>
        <dbReference type="ARBA" id="ARBA00023015"/>
    </source>
</evidence>
<dbReference type="EMBL" id="BMAC01000465">
    <property type="protein sequence ID" value="GFP96957.1"/>
    <property type="molecule type" value="Genomic_DNA"/>
</dbReference>
<keyword evidence="2 6" id="KW-0678">Repressor</keyword>
<comment type="subcellular location">
    <subcellularLocation>
        <location evidence="1 6">Nucleus</location>
    </subcellularLocation>
</comment>
<evidence type="ECO:0000313" key="9">
    <source>
        <dbReference type="EMBL" id="GFP96957.1"/>
    </source>
</evidence>
<dbReference type="InterPro" id="IPR006458">
    <property type="entry name" value="Ovate_C"/>
</dbReference>
<dbReference type="PANTHER" id="PTHR33057:SF82">
    <property type="entry name" value="TRANSCRIPTION REPRESSOR OFP5"/>
    <property type="match status" value="1"/>
</dbReference>
<evidence type="ECO:0000256" key="6">
    <source>
        <dbReference type="RuleBase" id="RU367028"/>
    </source>
</evidence>
<evidence type="ECO:0000256" key="5">
    <source>
        <dbReference type="ARBA" id="ARBA00023242"/>
    </source>
</evidence>
<dbReference type="Pfam" id="PF04844">
    <property type="entry name" value="Ovate"/>
    <property type="match status" value="1"/>
</dbReference>
<dbReference type="PROSITE" id="PS51754">
    <property type="entry name" value="OVATE"/>
    <property type="match status" value="1"/>
</dbReference>
<keyword evidence="3 6" id="KW-0805">Transcription regulation</keyword>
<organism evidence="9 10">
    <name type="scientific">Phtheirospermum japonicum</name>
    <dbReference type="NCBI Taxonomy" id="374723"/>
    <lineage>
        <taxon>Eukaryota</taxon>
        <taxon>Viridiplantae</taxon>
        <taxon>Streptophyta</taxon>
        <taxon>Embryophyta</taxon>
        <taxon>Tracheophyta</taxon>
        <taxon>Spermatophyta</taxon>
        <taxon>Magnoliopsida</taxon>
        <taxon>eudicotyledons</taxon>
        <taxon>Gunneridae</taxon>
        <taxon>Pentapetalae</taxon>
        <taxon>asterids</taxon>
        <taxon>lamiids</taxon>
        <taxon>Lamiales</taxon>
        <taxon>Orobanchaceae</taxon>
        <taxon>Orobanchaceae incertae sedis</taxon>
        <taxon>Phtheirospermum</taxon>
    </lineage>
</organism>
<reference evidence="9" key="1">
    <citation type="submission" date="2020-07" db="EMBL/GenBank/DDBJ databases">
        <title>Ethylene signaling mediates host invasion by parasitic plants.</title>
        <authorList>
            <person name="Yoshida S."/>
        </authorList>
    </citation>
    <scope>NUCLEOTIDE SEQUENCE</scope>
    <source>
        <strain evidence="9">Okayama</strain>
    </source>
</reference>
<proteinExistence type="predicted"/>
<evidence type="ECO:0000256" key="1">
    <source>
        <dbReference type="ARBA" id="ARBA00004123"/>
    </source>
</evidence>
<accession>A0A830C8A6</accession>
<feature type="compositionally biased region" description="Basic and acidic residues" evidence="7">
    <location>
        <begin position="37"/>
        <end position="53"/>
    </location>
</feature>
<sequence length="312" mass="37456">MKWGRKKKLSSPSSSSPSSIITRVFQVSWFSKLKQKVENSETRSKENKNKNDLDFFPTTPNSRPRFYSMDEDDPYWRLSFGDEKSVPARRRSTGGLVMNPVWSDFDREFQFPVSGSRNFNDMVLDIKRMKERENKQKMIMGRRDARAKRSERERDVIPVEPEYMVHMKDDLSKLTLFDHKMEFKEIKVKARPRSKVNVKAYSPRTECKIRALEEMKRARMKMKREKRKEEVVVEGKTVFNSFAVVRNSFDPQRDFRESMVEMIREKRIRRSQDLEELLACYLDLNADEYHDVIIKVFRQVWFELKGMQYFDY</sequence>
<evidence type="ECO:0000259" key="8">
    <source>
        <dbReference type="PROSITE" id="PS51754"/>
    </source>
</evidence>